<dbReference type="InterPro" id="IPR011234">
    <property type="entry name" value="Fumarylacetoacetase-like_C"/>
</dbReference>
<evidence type="ECO:0000256" key="1">
    <source>
        <dbReference type="ARBA" id="ARBA00022723"/>
    </source>
</evidence>
<reference evidence="3 4" key="2">
    <citation type="submission" date="2020-11" db="EMBL/GenBank/DDBJ databases">
        <title>Sulfur oxidizing isolate from Hospital Hole Sinkhole.</title>
        <authorList>
            <person name="Scott K.M."/>
        </authorList>
    </citation>
    <scope>NUCLEOTIDE SEQUENCE [LARGE SCALE GENOMIC DNA]</scope>
    <source>
        <strain evidence="3 4">HH1</strain>
    </source>
</reference>
<feature type="domain" description="Fumarylacetoacetase-like C-terminal" evidence="2">
    <location>
        <begin position="15"/>
        <end position="190"/>
    </location>
</feature>
<comment type="caution">
    <text evidence="3">The sequence shown here is derived from an EMBL/GenBank/DDBJ whole genome shotgun (WGS) entry which is preliminary data.</text>
</comment>
<dbReference type="PANTHER" id="PTHR11820">
    <property type="entry name" value="ACYLPYRUVASE"/>
    <property type="match status" value="1"/>
</dbReference>
<evidence type="ECO:0000313" key="3">
    <source>
        <dbReference type="EMBL" id="MBF6059114.1"/>
    </source>
</evidence>
<proteinExistence type="predicted"/>
<dbReference type="Gene3D" id="3.90.850.10">
    <property type="entry name" value="Fumarylacetoacetase-like, C-terminal domain"/>
    <property type="match status" value="1"/>
</dbReference>
<reference evidence="3 4" key="1">
    <citation type="submission" date="2020-06" db="EMBL/GenBank/DDBJ databases">
        <authorList>
            <person name="Scott K."/>
        </authorList>
    </citation>
    <scope>NUCLEOTIDE SEQUENCE [LARGE SCALE GENOMIC DNA]</scope>
    <source>
        <strain evidence="3 4">HH1</strain>
    </source>
</reference>
<organism evidence="3 4">
    <name type="scientific">Thiomicrorhabdus heinhorstiae</name>
    <dbReference type="NCBI Taxonomy" id="2748010"/>
    <lineage>
        <taxon>Bacteria</taxon>
        <taxon>Pseudomonadati</taxon>
        <taxon>Pseudomonadota</taxon>
        <taxon>Gammaproteobacteria</taxon>
        <taxon>Thiotrichales</taxon>
        <taxon>Piscirickettsiaceae</taxon>
        <taxon>Thiomicrorhabdus</taxon>
    </lineage>
</organism>
<name>A0ABS0C1F8_9GAMM</name>
<accession>A0ABS0C1F8</accession>
<keyword evidence="4" id="KW-1185">Reference proteome</keyword>
<evidence type="ECO:0000259" key="2">
    <source>
        <dbReference type="Pfam" id="PF01557"/>
    </source>
</evidence>
<dbReference type="SUPFAM" id="SSF56529">
    <property type="entry name" value="FAH"/>
    <property type="match status" value="1"/>
</dbReference>
<dbReference type="GO" id="GO:0016787">
    <property type="term" value="F:hydrolase activity"/>
    <property type="evidence" value="ECO:0007669"/>
    <property type="project" value="UniProtKB-KW"/>
</dbReference>
<protein>
    <submittedName>
        <fullName evidence="3">Fumarylacetoacetate hydrolase family protein</fullName>
    </submittedName>
</protein>
<keyword evidence="1" id="KW-0479">Metal-binding</keyword>
<keyword evidence="3" id="KW-0378">Hydrolase</keyword>
<dbReference type="InterPro" id="IPR036663">
    <property type="entry name" value="Fumarylacetoacetase_C_sf"/>
</dbReference>
<dbReference type="EMBL" id="JACBGI020000044">
    <property type="protein sequence ID" value="MBF6059114.1"/>
    <property type="molecule type" value="Genomic_DNA"/>
</dbReference>
<gene>
    <name evidence="3" type="ORF">H8792_012230</name>
</gene>
<dbReference type="Proteomes" id="UP001193680">
    <property type="component" value="Unassembled WGS sequence"/>
</dbReference>
<evidence type="ECO:0000313" key="4">
    <source>
        <dbReference type="Proteomes" id="UP001193680"/>
    </source>
</evidence>
<sequence length="203" mass="22669">MKEVIVDSRRIGPSKIVCIGRNFYAHIEELGNEIPDEMVFFIKPNSAISTSLRSFHQEPLHYEGELCFVFEEGRFSAVGFGLDLTKRQLQSKLKQKGLPWERAKAFDGSVVFSEFIGIEEISAGLSFELKRNGHLVQKADMPLMIHKPLEMLAEIQGFMTLQDGDIVMTGTPKGVGVIQSGDVFTASVKDFDAEIIQATWIAD</sequence>
<dbReference type="PANTHER" id="PTHR11820:SF7">
    <property type="entry name" value="ACYLPYRUVASE FAHD1, MITOCHONDRIAL"/>
    <property type="match status" value="1"/>
</dbReference>
<dbReference type="RefSeq" id="WP_185979277.1">
    <property type="nucleotide sequence ID" value="NZ_JACBGI020000044.1"/>
</dbReference>
<dbReference type="Pfam" id="PF01557">
    <property type="entry name" value="FAA_hydrolase"/>
    <property type="match status" value="1"/>
</dbReference>